<name>A0A9W4SL32_9GLOM</name>
<proteinExistence type="predicted"/>
<sequence>MNQFGRCRISQVQYYFTYTVDLPYELTKHFLAYVRWYQPASSPNVRYHFNIKETCNVEL</sequence>
<comment type="caution">
    <text evidence="1">The sequence shown here is derived from an EMBL/GenBank/DDBJ whole genome shotgun (WGS) entry which is preliminary data.</text>
</comment>
<protein>
    <submittedName>
        <fullName evidence="1">425_t:CDS:1</fullName>
    </submittedName>
</protein>
<dbReference type="Proteomes" id="UP001153678">
    <property type="component" value="Unassembled WGS sequence"/>
</dbReference>
<dbReference type="EMBL" id="CAMKVN010001056">
    <property type="protein sequence ID" value="CAI2173373.1"/>
    <property type="molecule type" value="Genomic_DNA"/>
</dbReference>
<keyword evidence="2" id="KW-1185">Reference proteome</keyword>
<accession>A0A9W4SL32</accession>
<evidence type="ECO:0000313" key="1">
    <source>
        <dbReference type="EMBL" id="CAI2173373.1"/>
    </source>
</evidence>
<organism evidence="1 2">
    <name type="scientific">Funneliformis geosporum</name>
    <dbReference type="NCBI Taxonomy" id="1117311"/>
    <lineage>
        <taxon>Eukaryota</taxon>
        <taxon>Fungi</taxon>
        <taxon>Fungi incertae sedis</taxon>
        <taxon>Mucoromycota</taxon>
        <taxon>Glomeromycotina</taxon>
        <taxon>Glomeromycetes</taxon>
        <taxon>Glomerales</taxon>
        <taxon>Glomeraceae</taxon>
        <taxon>Funneliformis</taxon>
    </lineage>
</organism>
<reference evidence="1" key="1">
    <citation type="submission" date="2022-08" db="EMBL/GenBank/DDBJ databases">
        <authorList>
            <person name="Kallberg Y."/>
            <person name="Tangrot J."/>
            <person name="Rosling A."/>
        </authorList>
    </citation>
    <scope>NUCLEOTIDE SEQUENCE</scope>
    <source>
        <strain evidence="1">Wild A</strain>
    </source>
</reference>
<dbReference type="AlphaFoldDB" id="A0A9W4SL32"/>
<dbReference type="OrthoDB" id="2414833at2759"/>
<evidence type="ECO:0000313" key="2">
    <source>
        <dbReference type="Proteomes" id="UP001153678"/>
    </source>
</evidence>
<gene>
    <name evidence="1" type="ORF">FWILDA_LOCUS6053</name>
</gene>